<evidence type="ECO:0000313" key="2">
    <source>
        <dbReference type="Proteomes" id="UP000324222"/>
    </source>
</evidence>
<comment type="caution">
    <text evidence="1">The sequence shown here is derived from an EMBL/GenBank/DDBJ whole genome shotgun (WGS) entry which is preliminary data.</text>
</comment>
<proteinExistence type="predicted"/>
<reference evidence="1 2" key="1">
    <citation type="submission" date="2019-05" db="EMBL/GenBank/DDBJ databases">
        <title>Another draft genome of Portunus trituberculatus and its Hox gene families provides insights of decapod evolution.</title>
        <authorList>
            <person name="Jeong J.-H."/>
            <person name="Song I."/>
            <person name="Kim S."/>
            <person name="Choi T."/>
            <person name="Kim D."/>
            <person name="Ryu S."/>
            <person name="Kim W."/>
        </authorList>
    </citation>
    <scope>NUCLEOTIDE SEQUENCE [LARGE SCALE GENOMIC DNA]</scope>
    <source>
        <tissue evidence="1">Muscle</tissue>
    </source>
</reference>
<evidence type="ECO:0000313" key="1">
    <source>
        <dbReference type="EMBL" id="MPC37983.1"/>
    </source>
</evidence>
<gene>
    <name evidence="1" type="ORF">E2C01_031479</name>
</gene>
<dbReference type="Proteomes" id="UP000324222">
    <property type="component" value="Unassembled WGS sequence"/>
</dbReference>
<accession>A0A5B7EYP0</accession>
<dbReference type="EMBL" id="VSRR010003941">
    <property type="protein sequence ID" value="MPC37983.1"/>
    <property type="molecule type" value="Genomic_DNA"/>
</dbReference>
<keyword evidence="2" id="KW-1185">Reference proteome</keyword>
<sequence>MCSVGQCTVGKGFEIIFGNDSIIKEHKTMGMEGVGLAIYVSRLVNGSGERGGALLGAGDVSKAECSALTALDLSTHVSMNKADAGVRHRGFTGINERVELICL</sequence>
<dbReference type="AlphaFoldDB" id="A0A5B7EYP0"/>
<name>A0A5B7EYP0_PORTR</name>
<organism evidence="1 2">
    <name type="scientific">Portunus trituberculatus</name>
    <name type="common">Swimming crab</name>
    <name type="synonym">Neptunus trituberculatus</name>
    <dbReference type="NCBI Taxonomy" id="210409"/>
    <lineage>
        <taxon>Eukaryota</taxon>
        <taxon>Metazoa</taxon>
        <taxon>Ecdysozoa</taxon>
        <taxon>Arthropoda</taxon>
        <taxon>Crustacea</taxon>
        <taxon>Multicrustacea</taxon>
        <taxon>Malacostraca</taxon>
        <taxon>Eumalacostraca</taxon>
        <taxon>Eucarida</taxon>
        <taxon>Decapoda</taxon>
        <taxon>Pleocyemata</taxon>
        <taxon>Brachyura</taxon>
        <taxon>Eubrachyura</taxon>
        <taxon>Portunoidea</taxon>
        <taxon>Portunidae</taxon>
        <taxon>Portuninae</taxon>
        <taxon>Portunus</taxon>
    </lineage>
</organism>
<protein>
    <submittedName>
        <fullName evidence="1">Uncharacterized protein</fullName>
    </submittedName>
</protein>